<dbReference type="OrthoDB" id="9775207at2"/>
<evidence type="ECO:0000256" key="8">
    <source>
        <dbReference type="SAM" id="Phobius"/>
    </source>
</evidence>
<feature type="transmembrane region" description="Helical" evidence="8">
    <location>
        <begin position="141"/>
        <end position="159"/>
    </location>
</feature>
<dbReference type="InterPro" id="IPR006686">
    <property type="entry name" value="MscS_channel_CS"/>
</dbReference>
<dbReference type="SUPFAM" id="SSF82689">
    <property type="entry name" value="Mechanosensitive channel protein MscS (YggB), C-terminal domain"/>
    <property type="match status" value="1"/>
</dbReference>
<feature type="transmembrane region" description="Helical" evidence="8">
    <location>
        <begin position="16"/>
        <end position="39"/>
    </location>
</feature>
<evidence type="ECO:0000313" key="12">
    <source>
        <dbReference type="EMBL" id="PRD69075.1"/>
    </source>
</evidence>
<dbReference type="InterPro" id="IPR010920">
    <property type="entry name" value="LSM_dom_sf"/>
</dbReference>
<dbReference type="Gene3D" id="2.30.30.60">
    <property type="match status" value="1"/>
</dbReference>
<proteinExistence type="inferred from homology"/>
<dbReference type="PROSITE" id="PS01246">
    <property type="entry name" value="UPF0003"/>
    <property type="match status" value="1"/>
</dbReference>
<dbReference type="InterPro" id="IPR011066">
    <property type="entry name" value="MscS_channel_C_sf"/>
</dbReference>
<dbReference type="InterPro" id="IPR011014">
    <property type="entry name" value="MscS_channel_TM-2"/>
</dbReference>
<dbReference type="Pfam" id="PF21088">
    <property type="entry name" value="MS_channel_1st"/>
    <property type="match status" value="1"/>
</dbReference>
<keyword evidence="3" id="KW-1003">Cell membrane</keyword>
<comment type="similarity">
    <text evidence="2">Belongs to the MscS (TC 1.A.23) family.</text>
</comment>
<dbReference type="RefSeq" id="WP_105729365.1">
    <property type="nucleotide sequence ID" value="NZ_PVLR01000019.1"/>
</dbReference>
<dbReference type="InterPro" id="IPR049142">
    <property type="entry name" value="MS_channel_1st"/>
</dbReference>
<evidence type="ECO:0000259" key="9">
    <source>
        <dbReference type="Pfam" id="PF00924"/>
    </source>
</evidence>
<evidence type="ECO:0000256" key="6">
    <source>
        <dbReference type="ARBA" id="ARBA00023136"/>
    </source>
</evidence>
<dbReference type="InterPro" id="IPR023408">
    <property type="entry name" value="MscS_beta-dom_sf"/>
</dbReference>
<dbReference type="Proteomes" id="UP000238326">
    <property type="component" value="Unassembled WGS sequence"/>
</dbReference>
<evidence type="ECO:0000256" key="4">
    <source>
        <dbReference type="ARBA" id="ARBA00022692"/>
    </source>
</evidence>
<feature type="region of interest" description="Disordered" evidence="7">
    <location>
        <begin position="356"/>
        <end position="377"/>
    </location>
</feature>
<keyword evidence="5 8" id="KW-1133">Transmembrane helix</keyword>
<keyword evidence="13" id="KW-1185">Reference proteome</keyword>
<organism evidence="12 13">
    <name type="scientific">Malikia spinosa</name>
    <dbReference type="NCBI Taxonomy" id="86180"/>
    <lineage>
        <taxon>Bacteria</taxon>
        <taxon>Pseudomonadati</taxon>
        <taxon>Pseudomonadota</taxon>
        <taxon>Betaproteobacteria</taxon>
        <taxon>Burkholderiales</taxon>
        <taxon>Comamonadaceae</taxon>
        <taxon>Malikia</taxon>
    </lineage>
</organism>
<evidence type="ECO:0000259" key="10">
    <source>
        <dbReference type="Pfam" id="PF21082"/>
    </source>
</evidence>
<dbReference type="GO" id="GO:0008381">
    <property type="term" value="F:mechanosensitive monoatomic ion channel activity"/>
    <property type="evidence" value="ECO:0007669"/>
    <property type="project" value="UniProtKB-ARBA"/>
</dbReference>
<feature type="transmembrane region" description="Helical" evidence="8">
    <location>
        <begin position="100"/>
        <end position="121"/>
    </location>
</feature>
<dbReference type="SUPFAM" id="SSF50182">
    <property type="entry name" value="Sm-like ribonucleoproteins"/>
    <property type="match status" value="1"/>
</dbReference>
<reference evidence="12 13" key="1">
    <citation type="submission" date="2018-03" db="EMBL/GenBank/DDBJ databases">
        <title>Comparative genomics illustrates the genes involved in a hyperalkaliphilic mechanisms of Serpentinomonas isolated from highly-alkaline calcium-rich serpentinized springs.</title>
        <authorList>
            <person name="Suzuki S."/>
            <person name="Ishii S."/>
            <person name="Walworth N."/>
            <person name="Bird L."/>
            <person name="Kuenen J.G."/>
            <person name="Nealson K.H."/>
        </authorList>
    </citation>
    <scope>NUCLEOTIDE SEQUENCE [LARGE SCALE GENOMIC DNA]</scope>
    <source>
        <strain evidence="12 13">83</strain>
    </source>
</reference>
<dbReference type="PANTHER" id="PTHR43634:SF2">
    <property type="entry name" value="LOW CONDUCTANCE MECHANOSENSITIVE CHANNEL YNAI"/>
    <property type="match status" value="1"/>
</dbReference>
<feature type="domain" description="Mechanosensitive ion channel MscS" evidence="9">
    <location>
        <begin position="182"/>
        <end position="251"/>
    </location>
</feature>
<feature type="domain" description="Mechanosensitive ion channel MscS C-terminal" evidence="10">
    <location>
        <begin position="274"/>
        <end position="344"/>
    </location>
</feature>
<comment type="caution">
    <text evidence="12">The sequence shown here is derived from an EMBL/GenBank/DDBJ whole genome shotgun (WGS) entry which is preliminary data.</text>
</comment>
<dbReference type="SUPFAM" id="SSF82861">
    <property type="entry name" value="Mechanosensitive channel protein MscS (YggB), transmembrane region"/>
    <property type="match status" value="1"/>
</dbReference>
<comment type="subcellular location">
    <subcellularLocation>
        <location evidence="1">Cell membrane</location>
        <topology evidence="1">Multi-pass membrane protein</topology>
    </subcellularLocation>
</comment>
<protein>
    <submittedName>
        <fullName evidence="12">Mechanosensitive ion channel protein MscS</fullName>
    </submittedName>
</protein>
<name>A0A2S9KFB8_9BURK</name>
<dbReference type="InterPro" id="IPR006685">
    <property type="entry name" value="MscS_channel_2nd"/>
</dbReference>
<dbReference type="InterPro" id="IPR045042">
    <property type="entry name" value="YnaI-like"/>
</dbReference>
<evidence type="ECO:0000259" key="11">
    <source>
        <dbReference type="Pfam" id="PF21088"/>
    </source>
</evidence>
<evidence type="ECO:0000256" key="1">
    <source>
        <dbReference type="ARBA" id="ARBA00004651"/>
    </source>
</evidence>
<dbReference type="Gene3D" id="1.10.287.1260">
    <property type="match status" value="1"/>
</dbReference>
<keyword evidence="6 8" id="KW-0472">Membrane</keyword>
<dbReference type="InterPro" id="IPR049278">
    <property type="entry name" value="MS_channel_C"/>
</dbReference>
<dbReference type="Pfam" id="PF21082">
    <property type="entry name" value="MS_channel_3rd"/>
    <property type="match status" value="1"/>
</dbReference>
<feature type="transmembrane region" description="Helical" evidence="8">
    <location>
        <begin position="60"/>
        <end position="80"/>
    </location>
</feature>
<evidence type="ECO:0000256" key="3">
    <source>
        <dbReference type="ARBA" id="ARBA00022475"/>
    </source>
</evidence>
<gene>
    <name evidence="12" type="ORF">C6P61_07790</name>
</gene>
<accession>A0A2S9KFB8</accession>
<evidence type="ECO:0000256" key="2">
    <source>
        <dbReference type="ARBA" id="ARBA00008017"/>
    </source>
</evidence>
<evidence type="ECO:0000256" key="7">
    <source>
        <dbReference type="SAM" id="MobiDB-lite"/>
    </source>
</evidence>
<sequence>MDIVQAYLQISPDPSIWLVQVFLVVLATVSCNFLLMRLIDLAEKIVARTESIWDDALLEAARIPVRLTVWLLGISIAATLLKQVGPNAFLDLLPELRRVVFIFIGALFLTRLISHLEVNLLDPARVSKPMDQTTAKAVAKLLRLSVIITAVLVALQTLGYSVSGVLAFGGIGGVAVGFASKDLLSNFFGGLMLYLDKPFKVGDWIRSPDRAIEGTVEDIGWRLTRIRTFDKRPLYIPNSMFASIVVENPSRMTNRRISENLGIRYEDGERMAPICSAIRQMLREHPEIDQAQTQIVHFTSYGQSHLEFMVYCLTRTTEWVKYHAVKEDVLLRIMAIVREHGAEFAYPTQTLHLASLPGREASGGPEAAGVQSGMPPR</sequence>
<dbReference type="PANTHER" id="PTHR43634">
    <property type="entry name" value="OW CONDUCTANCE MECHANOSENSITIVE CHANNEL"/>
    <property type="match status" value="1"/>
</dbReference>
<dbReference type="Pfam" id="PF00924">
    <property type="entry name" value="MS_channel_2nd"/>
    <property type="match status" value="1"/>
</dbReference>
<dbReference type="AlphaFoldDB" id="A0A2S9KFB8"/>
<evidence type="ECO:0000256" key="5">
    <source>
        <dbReference type="ARBA" id="ARBA00022989"/>
    </source>
</evidence>
<feature type="domain" description="Mechanosensitive ion channel transmembrane helices 2/3" evidence="11">
    <location>
        <begin position="140"/>
        <end position="181"/>
    </location>
</feature>
<dbReference type="Gene3D" id="3.30.70.100">
    <property type="match status" value="1"/>
</dbReference>
<dbReference type="GO" id="GO:0005886">
    <property type="term" value="C:plasma membrane"/>
    <property type="evidence" value="ECO:0007669"/>
    <property type="project" value="UniProtKB-SubCell"/>
</dbReference>
<dbReference type="EMBL" id="PVLR01000019">
    <property type="protein sequence ID" value="PRD69075.1"/>
    <property type="molecule type" value="Genomic_DNA"/>
</dbReference>
<evidence type="ECO:0000313" key="13">
    <source>
        <dbReference type="Proteomes" id="UP000238326"/>
    </source>
</evidence>
<keyword evidence="4 8" id="KW-0812">Transmembrane</keyword>